<organism evidence="1 2">
    <name type="scientific">Gorilla gorilla gorilla</name>
    <name type="common">Western lowland gorilla</name>
    <dbReference type="NCBI Taxonomy" id="9595"/>
    <lineage>
        <taxon>Eukaryota</taxon>
        <taxon>Metazoa</taxon>
        <taxon>Chordata</taxon>
        <taxon>Craniata</taxon>
        <taxon>Vertebrata</taxon>
        <taxon>Euteleostomi</taxon>
        <taxon>Mammalia</taxon>
        <taxon>Eutheria</taxon>
        <taxon>Euarchontoglires</taxon>
        <taxon>Primates</taxon>
        <taxon>Haplorrhini</taxon>
        <taxon>Catarrhini</taxon>
        <taxon>Hominidae</taxon>
        <taxon>Gorilla</taxon>
    </lineage>
</organism>
<keyword evidence="2" id="KW-1185">Reference proteome</keyword>
<dbReference type="Bgee" id="ENSGGOG00000011146">
    <property type="expression patterns" value="Expressed in testis and 2 other cell types or tissues"/>
</dbReference>
<name>A0A2I2Z1W4_GORGO</name>
<reference evidence="2" key="1">
    <citation type="submission" date="2011-05" db="EMBL/GenBank/DDBJ databases">
        <title>Insights into the evolution of the great apes provided by the gorilla genome.</title>
        <authorList>
            <person name="Scally A."/>
        </authorList>
    </citation>
    <scope>NUCLEOTIDE SEQUENCE [LARGE SCALE GENOMIC DNA]</scope>
</reference>
<reference evidence="1" key="3">
    <citation type="submission" date="2025-08" db="UniProtKB">
        <authorList>
            <consortium name="Ensembl"/>
        </authorList>
    </citation>
    <scope>IDENTIFICATION</scope>
</reference>
<dbReference type="EMBL" id="CABD030031332">
    <property type="status" value="NOT_ANNOTATED_CDS"/>
    <property type="molecule type" value="Genomic_DNA"/>
</dbReference>
<proteinExistence type="predicted"/>
<protein>
    <submittedName>
        <fullName evidence="1">Neuropeptide FF receptor 2</fullName>
    </submittedName>
</protein>
<accession>A0A2I2Z1W4</accession>
<sequence length="132" mass="15029">MNSFFGTPAASWCLLESDVSSAPDKEAGRERRALSVQQRGGAAWSGSLEWSRQSAGDRRRLGLSRQTAKSSWSRSRDRTCCCRRAWWILVPAADRARRERMAIWKHDVQDQWIGPGNICRSFSLYVSCNCCR</sequence>
<dbReference type="GeneTree" id="ENSGT01150000286926"/>
<dbReference type="EMBL" id="CABD030031330">
    <property type="status" value="NOT_ANNOTATED_CDS"/>
    <property type="molecule type" value="Genomic_DNA"/>
</dbReference>
<gene>
    <name evidence="1" type="primary">NPFFR2</name>
</gene>
<dbReference type="AlphaFoldDB" id="A0A2I2Z1W4"/>
<evidence type="ECO:0000313" key="2">
    <source>
        <dbReference type="Proteomes" id="UP000001519"/>
    </source>
</evidence>
<reference evidence="1" key="4">
    <citation type="submission" date="2025-09" db="UniProtKB">
        <authorList>
            <consortium name="Ensembl"/>
        </authorList>
    </citation>
    <scope>IDENTIFICATION</scope>
</reference>
<dbReference type="Proteomes" id="UP000001519">
    <property type="component" value="Chromosome 4"/>
</dbReference>
<evidence type="ECO:0000313" key="1">
    <source>
        <dbReference type="Ensembl" id="ENSGGOP00000041096.1"/>
    </source>
</evidence>
<dbReference type="Ensembl" id="ENSGGOT00000064634.1">
    <property type="protein sequence ID" value="ENSGGOP00000041096.1"/>
    <property type="gene ID" value="ENSGGOG00000011146.3"/>
</dbReference>
<reference evidence="1 2" key="2">
    <citation type="journal article" date="2012" name="Nature">
        <title>Insights into hominid evolution from the gorilla genome sequence.</title>
        <authorList>
            <person name="Scally A."/>
            <person name="Dutheil J.Y."/>
            <person name="Hillier L.W."/>
            <person name="Jordan G.E."/>
            <person name="Goodhead I."/>
            <person name="Herrero J."/>
            <person name="Hobolth A."/>
            <person name="Lappalainen T."/>
            <person name="Mailund T."/>
            <person name="Marques-Bonet T."/>
            <person name="McCarthy S."/>
            <person name="Montgomery S.H."/>
            <person name="Schwalie P.C."/>
            <person name="Tang Y.A."/>
            <person name="Ward M.C."/>
            <person name="Xue Y."/>
            <person name="Yngvadottir B."/>
            <person name="Alkan C."/>
            <person name="Andersen L.N."/>
            <person name="Ayub Q."/>
            <person name="Ball E.V."/>
            <person name="Beal K."/>
            <person name="Bradley B.J."/>
            <person name="Chen Y."/>
            <person name="Clee C.M."/>
            <person name="Fitzgerald S."/>
            <person name="Graves T.A."/>
            <person name="Gu Y."/>
            <person name="Heath P."/>
            <person name="Heger A."/>
            <person name="Karakoc E."/>
            <person name="Kolb-Kokocinski A."/>
            <person name="Laird G.K."/>
            <person name="Lunter G."/>
            <person name="Meader S."/>
            <person name="Mort M."/>
            <person name="Mullikin J.C."/>
            <person name="Munch K."/>
            <person name="O'Connor T.D."/>
            <person name="Phillips A.D."/>
            <person name="Prado-Martinez J."/>
            <person name="Rogers A.S."/>
            <person name="Sajjadian S."/>
            <person name="Schmidt D."/>
            <person name="Shaw K."/>
            <person name="Simpson J.T."/>
            <person name="Stenson P.D."/>
            <person name="Turner D.J."/>
            <person name="Vigilant L."/>
            <person name="Vilella A.J."/>
            <person name="Whitener W."/>
            <person name="Zhu B."/>
            <person name="Cooper D.N."/>
            <person name="de Jong P."/>
            <person name="Dermitzakis E.T."/>
            <person name="Eichler E.E."/>
            <person name="Flicek P."/>
            <person name="Goldman N."/>
            <person name="Mundy N.I."/>
            <person name="Ning Z."/>
            <person name="Odom D.T."/>
            <person name="Ponting C.P."/>
            <person name="Quail M.A."/>
            <person name="Ryder O.A."/>
            <person name="Searle S.M."/>
            <person name="Warren W.C."/>
            <person name="Wilson R.K."/>
            <person name="Schierup M.H."/>
            <person name="Rogers J."/>
            <person name="Tyler-Smith C."/>
            <person name="Durbin R."/>
        </authorList>
    </citation>
    <scope>NUCLEOTIDE SEQUENCE [LARGE SCALE GENOMIC DNA]</scope>
</reference>
<dbReference type="EMBL" id="CABD030031331">
    <property type="status" value="NOT_ANNOTATED_CDS"/>
    <property type="molecule type" value="Genomic_DNA"/>
</dbReference>